<dbReference type="Gene3D" id="3.40.50.1820">
    <property type="entry name" value="alpha/beta hydrolase"/>
    <property type="match status" value="1"/>
</dbReference>
<name>A0ABV8RB30_9FLAO</name>
<organism evidence="2 3">
    <name type="scientific">Polaribacter marinivivus</name>
    <dbReference type="NCBI Taxonomy" id="1524260"/>
    <lineage>
        <taxon>Bacteria</taxon>
        <taxon>Pseudomonadati</taxon>
        <taxon>Bacteroidota</taxon>
        <taxon>Flavobacteriia</taxon>
        <taxon>Flavobacteriales</taxon>
        <taxon>Flavobacteriaceae</taxon>
    </lineage>
</organism>
<proteinExistence type="predicted"/>
<dbReference type="InterPro" id="IPR029058">
    <property type="entry name" value="AB_hydrolase_fold"/>
</dbReference>
<dbReference type="InterPro" id="IPR051044">
    <property type="entry name" value="MAG_DAG_Lipase"/>
</dbReference>
<dbReference type="Pfam" id="PF00561">
    <property type="entry name" value="Abhydrolase_1"/>
    <property type="match status" value="1"/>
</dbReference>
<keyword evidence="2" id="KW-0378">Hydrolase</keyword>
<dbReference type="InterPro" id="IPR000073">
    <property type="entry name" value="AB_hydrolase_1"/>
</dbReference>
<comment type="caution">
    <text evidence="2">The sequence shown here is derived from an EMBL/GenBank/DDBJ whole genome shotgun (WGS) entry which is preliminary data.</text>
</comment>
<dbReference type="RefSeq" id="WP_377410160.1">
    <property type="nucleotide sequence ID" value="NZ_JBHSCY010000002.1"/>
</dbReference>
<dbReference type="EC" id="3.4.-.-" evidence="2"/>
<sequence length="290" mass="32502">MIFFEADKFNSSLQVPKFVSLFFKIIQHISSKLTIILASKIFVTPIKFKTPKRELGMLNTSQKSKLFVSRIDKEIEVLSYGFSNKKVLLAHGWAGRSTQLFMIANTLLEKGFMVISFDMPAHGESSGKKTNLLEYIETIKALHNNYGPFCAAVGHSFGGMALMNTQKEENIFNCLITVGSGDKTSTILNNFSNNLGLQNKFGKKLRTYFEQKWKQNVDDFATSNVAKNVTIPVLIVHDVNDGDVDVSCGINIRQNLSNGKLLITKGLGHTKILRNKKITNRIVKFIIENS</sequence>
<protein>
    <submittedName>
        <fullName evidence="2">Alpha/beta hydrolase family protein</fullName>
        <ecNumber evidence="2">3.4.-.-</ecNumber>
    </submittedName>
</protein>
<accession>A0ABV8RB30</accession>
<feature type="domain" description="AB hydrolase-1" evidence="1">
    <location>
        <begin position="87"/>
        <end position="187"/>
    </location>
</feature>
<dbReference type="SUPFAM" id="SSF53474">
    <property type="entry name" value="alpha/beta-Hydrolases"/>
    <property type="match status" value="1"/>
</dbReference>
<dbReference type="Proteomes" id="UP001595826">
    <property type="component" value="Unassembled WGS sequence"/>
</dbReference>
<evidence type="ECO:0000259" key="1">
    <source>
        <dbReference type="Pfam" id="PF00561"/>
    </source>
</evidence>
<evidence type="ECO:0000313" key="3">
    <source>
        <dbReference type="Proteomes" id="UP001595826"/>
    </source>
</evidence>
<gene>
    <name evidence="2" type="ORF">ACFOWD_09770</name>
</gene>
<dbReference type="EMBL" id="JBHSCY010000002">
    <property type="protein sequence ID" value="MFC4269192.1"/>
    <property type="molecule type" value="Genomic_DNA"/>
</dbReference>
<dbReference type="PANTHER" id="PTHR11614">
    <property type="entry name" value="PHOSPHOLIPASE-RELATED"/>
    <property type="match status" value="1"/>
</dbReference>
<dbReference type="GO" id="GO:0016787">
    <property type="term" value="F:hydrolase activity"/>
    <property type="evidence" value="ECO:0007669"/>
    <property type="project" value="UniProtKB-KW"/>
</dbReference>
<evidence type="ECO:0000313" key="2">
    <source>
        <dbReference type="EMBL" id="MFC4269192.1"/>
    </source>
</evidence>
<reference evidence="3" key="1">
    <citation type="journal article" date="2019" name="Int. J. Syst. Evol. Microbiol.">
        <title>The Global Catalogue of Microorganisms (GCM) 10K type strain sequencing project: providing services to taxonomists for standard genome sequencing and annotation.</title>
        <authorList>
            <consortium name="The Broad Institute Genomics Platform"/>
            <consortium name="The Broad Institute Genome Sequencing Center for Infectious Disease"/>
            <person name="Wu L."/>
            <person name="Ma J."/>
        </authorList>
    </citation>
    <scope>NUCLEOTIDE SEQUENCE [LARGE SCALE GENOMIC DNA]</scope>
    <source>
        <strain evidence="3">CECT 8655</strain>
    </source>
</reference>
<keyword evidence="3" id="KW-1185">Reference proteome</keyword>